<proteinExistence type="predicted"/>
<evidence type="ECO:0000256" key="2">
    <source>
        <dbReference type="SAM" id="Phobius"/>
    </source>
</evidence>
<feature type="non-terminal residue" evidence="3">
    <location>
        <position position="984"/>
    </location>
</feature>
<dbReference type="InterPro" id="IPR043502">
    <property type="entry name" value="DNA/RNA_pol_sf"/>
</dbReference>
<evidence type="ECO:0000256" key="1">
    <source>
        <dbReference type="SAM" id="MobiDB-lite"/>
    </source>
</evidence>
<keyword evidence="2" id="KW-0472">Membrane</keyword>
<keyword evidence="2" id="KW-1133">Transmembrane helix</keyword>
<comment type="caution">
    <text evidence="3">The sequence shown here is derived from an EMBL/GenBank/DDBJ whole genome shotgun (WGS) entry which is preliminary data.</text>
</comment>
<name>A0A812Q764_SYMPI</name>
<dbReference type="Proteomes" id="UP000649617">
    <property type="component" value="Unassembled WGS sequence"/>
</dbReference>
<dbReference type="AlphaFoldDB" id="A0A812Q764"/>
<accession>A0A812Q764</accession>
<feature type="transmembrane region" description="Helical" evidence="2">
    <location>
        <begin position="28"/>
        <end position="46"/>
    </location>
</feature>
<evidence type="ECO:0000313" key="3">
    <source>
        <dbReference type="EMBL" id="CAE7378900.1"/>
    </source>
</evidence>
<dbReference type="InterPro" id="IPR052055">
    <property type="entry name" value="Hepadnavirus_pol/RT"/>
</dbReference>
<evidence type="ECO:0000313" key="4">
    <source>
        <dbReference type="Proteomes" id="UP000649617"/>
    </source>
</evidence>
<dbReference type="PANTHER" id="PTHR33050">
    <property type="entry name" value="REVERSE TRANSCRIPTASE DOMAIN-CONTAINING PROTEIN"/>
    <property type="match status" value="1"/>
</dbReference>
<dbReference type="SUPFAM" id="SSF56672">
    <property type="entry name" value="DNA/RNA polymerases"/>
    <property type="match status" value="1"/>
</dbReference>
<evidence type="ECO:0008006" key="5">
    <source>
        <dbReference type="Google" id="ProtNLM"/>
    </source>
</evidence>
<gene>
    <name evidence="3" type="ORF">SPIL2461_LOCUS9218</name>
</gene>
<keyword evidence="2" id="KW-0812">Transmembrane</keyword>
<protein>
    <recommendedName>
        <fullName evidence="5">Reverse transcriptase domain-containing protein</fullName>
    </recommendedName>
</protein>
<feature type="non-terminal residue" evidence="3">
    <location>
        <position position="1"/>
    </location>
</feature>
<dbReference type="OrthoDB" id="6083831at2759"/>
<keyword evidence="4" id="KW-1185">Reference proteome</keyword>
<dbReference type="EMBL" id="CAJNIZ010015893">
    <property type="protein sequence ID" value="CAE7378900.1"/>
    <property type="molecule type" value="Genomic_DNA"/>
</dbReference>
<organism evidence="3 4">
    <name type="scientific">Symbiodinium pilosum</name>
    <name type="common">Dinoflagellate</name>
    <dbReference type="NCBI Taxonomy" id="2952"/>
    <lineage>
        <taxon>Eukaryota</taxon>
        <taxon>Sar</taxon>
        <taxon>Alveolata</taxon>
        <taxon>Dinophyceae</taxon>
        <taxon>Suessiales</taxon>
        <taxon>Symbiodiniaceae</taxon>
        <taxon>Symbiodinium</taxon>
    </lineage>
</organism>
<sequence>PPSYREAMDADAKIWGMDRLAFLRKGQFAGLVLLSLTALLLIRRVCCVRPMRRFRWNALVCIPVNPSAEVRGSARPDSSPPNSSCAEKAADVSLPPVCAGLHSGQSSSGIAMSTSTFAEGPSVEAQADAISQPSAEDIIRFIHSLMPAFAFQAFAIFQNIGSERRVNANRSTCSEPAGQPVSGSSDSDVEVISDEDSGVPALSPALPSSNTLTSDSVPCGQFLLDLCSGAAAPLSKAAQRIGIDVLPIDILVCHSHDLLQDSFYESLLRLAFSGRARYAAGSPPCSEYSLLKQAPGGPRPCRSADHLGGFPDNSPALQAKVESSRTLMQRTVQILLAVYQAGGHCALEQPRNSLAWREDFVQSFMQQIQADLIVVAACLYGMDAYKHWIFATSWRALQKLQGICPHARDYHPSFVGIQEPGGGYISRATAMFPESLADAYVAALAPLFDPLPTGQGKCLTFPEALQTIPVRPLDDFPTASQDGGGIYSVPDWTSPQPGFDDSFASVRHELRKFFAQIRIFSRLRAHVDAPTSEPLFTSAEVQHMRTLWEAWFQEQGHSEPISWAAAPRQPYSLDALQALATVLGDKDVSAEEAPELLEELIQEELSAGYLEPVPSLDTAQQRWDQVAVGKANVVQAAGRKPRLIIDPTISGVNPACFLPERFTLPTLEDLRNAVPLCGCGEEIGGFTLDIAAAHKTVRVRESERGLLGVCIHGRYYFYKVTPFGGAFSALWWQRLAGFLTRVGHRLVWISHVLMIYVDDALLIQAGSVLPFGAALLLGLCQAFGYPLSWKKLQLGPEVVWIGWQLCFRSLAFRLPNSKIVRLLQALRDVLEPASTTVKSLEKLIGILHWVMQMCPQLRPWLCFLYFDKDRPPATNFSASLPVWQKMSCYLDDNMVFHTRPPGTSISVGAVLLAARRRALKSKKDLAMVKCTGKRMWMRVAELAQLDIVCYETLAQVALVLCYASACRGAKNDEADWLSRWNQAD</sequence>
<dbReference type="PANTHER" id="PTHR33050:SF7">
    <property type="entry name" value="RIBONUCLEASE H"/>
    <property type="match status" value="1"/>
</dbReference>
<reference evidence="3" key="1">
    <citation type="submission" date="2021-02" db="EMBL/GenBank/DDBJ databases">
        <authorList>
            <person name="Dougan E. K."/>
            <person name="Rhodes N."/>
            <person name="Thang M."/>
            <person name="Chan C."/>
        </authorList>
    </citation>
    <scope>NUCLEOTIDE SEQUENCE</scope>
</reference>
<feature type="region of interest" description="Disordered" evidence="1">
    <location>
        <begin position="168"/>
        <end position="190"/>
    </location>
</feature>